<dbReference type="InterPro" id="IPR050398">
    <property type="entry name" value="HssS/ArlS-like"/>
</dbReference>
<dbReference type="OrthoDB" id="9813151at2"/>
<dbReference type="InterPro" id="IPR003661">
    <property type="entry name" value="HisK_dim/P_dom"/>
</dbReference>
<dbReference type="Proteomes" id="UP000199800">
    <property type="component" value="Unassembled WGS sequence"/>
</dbReference>
<dbReference type="InterPro" id="IPR005467">
    <property type="entry name" value="His_kinase_dom"/>
</dbReference>
<organism evidence="17 18">
    <name type="scientific">[Clostridium] polysaccharolyticum</name>
    <dbReference type="NCBI Taxonomy" id="29364"/>
    <lineage>
        <taxon>Bacteria</taxon>
        <taxon>Bacillati</taxon>
        <taxon>Bacillota</taxon>
        <taxon>Clostridia</taxon>
        <taxon>Lachnospirales</taxon>
        <taxon>Lachnospiraceae</taxon>
    </lineage>
</organism>
<feature type="transmembrane region" description="Helical" evidence="14">
    <location>
        <begin position="170"/>
        <end position="194"/>
    </location>
</feature>
<dbReference type="PRINTS" id="PR00344">
    <property type="entry name" value="BCTRLSENSOR"/>
</dbReference>
<evidence type="ECO:0000256" key="10">
    <source>
        <dbReference type="ARBA" id="ARBA00022840"/>
    </source>
</evidence>
<keyword evidence="11 14" id="KW-1133">Transmembrane helix</keyword>
<dbReference type="GO" id="GO:0005524">
    <property type="term" value="F:ATP binding"/>
    <property type="evidence" value="ECO:0007669"/>
    <property type="project" value="UniProtKB-KW"/>
</dbReference>
<evidence type="ECO:0000256" key="5">
    <source>
        <dbReference type="ARBA" id="ARBA00022553"/>
    </source>
</evidence>
<reference evidence="17 18" key="1">
    <citation type="submission" date="2016-10" db="EMBL/GenBank/DDBJ databases">
        <authorList>
            <person name="de Groot N.N."/>
        </authorList>
    </citation>
    <scope>NUCLEOTIDE SEQUENCE [LARGE SCALE GENOMIC DNA]</scope>
    <source>
        <strain evidence="17 18">DSM 1801</strain>
    </source>
</reference>
<dbReference type="EMBL" id="FOHN01000019">
    <property type="protein sequence ID" value="SET41341.1"/>
    <property type="molecule type" value="Genomic_DNA"/>
</dbReference>
<dbReference type="InterPro" id="IPR004358">
    <property type="entry name" value="Sig_transdc_His_kin-like_C"/>
</dbReference>
<feature type="domain" description="HAMP" evidence="16">
    <location>
        <begin position="191"/>
        <end position="243"/>
    </location>
</feature>
<dbReference type="GO" id="GO:0000155">
    <property type="term" value="F:phosphorelay sensor kinase activity"/>
    <property type="evidence" value="ECO:0007669"/>
    <property type="project" value="InterPro"/>
</dbReference>
<dbReference type="AlphaFoldDB" id="A0A1I0E841"/>
<keyword evidence="9 17" id="KW-0418">Kinase</keyword>
<keyword evidence="8" id="KW-0547">Nucleotide-binding</keyword>
<feature type="transmembrane region" description="Helical" evidence="14">
    <location>
        <begin position="12"/>
        <end position="29"/>
    </location>
</feature>
<evidence type="ECO:0000256" key="7">
    <source>
        <dbReference type="ARBA" id="ARBA00022692"/>
    </source>
</evidence>
<evidence type="ECO:0000256" key="14">
    <source>
        <dbReference type="SAM" id="Phobius"/>
    </source>
</evidence>
<dbReference type="InterPro" id="IPR036097">
    <property type="entry name" value="HisK_dim/P_sf"/>
</dbReference>
<evidence type="ECO:0000256" key="6">
    <source>
        <dbReference type="ARBA" id="ARBA00022679"/>
    </source>
</evidence>
<dbReference type="Pfam" id="PF02518">
    <property type="entry name" value="HATPase_c"/>
    <property type="match status" value="1"/>
</dbReference>
<dbReference type="SUPFAM" id="SSF47384">
    <property type="entry name" value="Homodimeric domain of signal transducing histidine kinase"/>
    <property type="match status" value="1"/>
</dbReference>
<dbReference type="Pfam" id="PF00672">
    <property type="entry name" value="HAMP"/>
    <property type="match status" value="1"/>
</dbReference>
<dbReference type="EC" id="2.7.13.3" evidence="3"/>
<comment type="catalytic activity">
    <reaction evidence="1">
        <text>ATP + protein L-histidine = ADP + protein N-phospho-L-histidine.</text>
        <dbReference type="EC" id="2.7.13.3"/>
    </reaction>
</comment>
<evidence type="ECO:0000256" key="11">
    <source>
        <dbReference type="ARBA" id="ARBA00022989"/>
    </source>
</evidence>
<dbReference type="CDD" id="cd06225">
    <property type="entry name" value="HAMP"/>
    <property type="match status" value="1"/>
</dbReference>
<gene>
    <name evidence="17" type="ORF">SAMN04487772_11930</name>
</gene>
<evidence type="ECO:0000259" key="15">
    <source>
        <dbReference type="PROSITE" id="PS50109"/>
    </source>
</evidence>
<keyword evidence="13 14" id="KW-0472">Membrane</keyword>
<evidence type="ECO:0000256" key="4">
    <source>
        <dbReference type="ARBA" id="ARBA00022475"/>
    </source>
</evidence>
<dbReference type="InterPro" id="IPR036890">
    <property type="entry name" value="HATPase_C_sf"/>
</dbReference>
<dbReference type="RefSeq" id="WP_092478414.1">
    <property type="nucleotide sequence ID" value="NZ_FOHN01000019.1"/>
</dbReference>
<dbReference type="Pfam" id="PF00512">
    <property type="entry name" value="HisKA"/>
    <property type="match status" value="1"/>
</dbReference>
<keyword evidence="4" id="KW-1003">Cell membrane</keyword>
<dbReference type="CDD" id="cd00075">
    <property type="entry name" value="HATPase"/>
    <property type="match status" value="1"/>
</dbReference>
<keyword evidence="7 14" id="KW-0812">Transmembrane</keyword>
<evidence type="ECO:0000313" key="17">
    <source>
        <dbReference type="EMBL" id="SET41341.1"/>
    </source>
</evidence>
<dbReference type="PROSITE" id="PS50109">
    <property type="entry name" value="HIS_KIN"/>
    <property type="match status" value="1"/>
</dbReference>
<evidence type="ECO:0000256" key="3">
    <source>
        <dbReference type="ARBA" id="ARBA00012438"/>
    </source>
</evidence>
<dbReference type="FunFam" id="1.10.287.130:FF:000001">
    <property type="entry name" value="Two-component sensor histidine kinase"/>
    <property type="match status" value="1"/>
</dbReference>
<dbReference type="PANTHER" id="PTHR45528:SF1">
    <property type="entry name" value="SENSOR HISTIDINE KINASE CPXA"/>
    <property type="match status" value="1"/>
</dbReference>
<keyword evidence="18" id="KW-1185">Reference proteome</keyword>
<dbReference type="SMART" id="SM00388">
    <property type="entry name" value="HisKA"/>
    <property type="match status" value="1"/>
</dbReference>
<dbReference type="STRING" id="29364.SAMN04487772_11930"/>
<dbReference type="PROSITE" id="PS50885">
    <property type="entry name" value="HAMP"/>
    <property type="match status" value="1"/>
</dbReference>
<dbReference type="GO" id="GO:0005886">
    <property type="term" value="C:plasma membrane"/>
    <property type="evidence" value="ECO:0007669"/>
    <property type="project" value="UniProtKB-SubCell"/>
</dbReference>
<sequence>MAYKISYKLIGWFSFIFILTAAVLNTIGLKRIENKIISEQVSLLYEEAQTISSEYLSNYYDQTSSLVNIRTQLSTVDAFLNVRIWAVDRNGTILTDTRNSDPSHYINLYEKVPELLNQNYIKNTTLKGILPDPSLVVCYMISSDQNTQGYIILIEPLENITFSARKNINVINVCLVILAVILLITFIYLFYVIVYPIRALEKGVHEYANGNFQYKINLKRNDEFKDLANSISYVGSELANLEDYQKKFIANVSHDFRSPLTSIMGYAQAIKDGTIPYEMQNKYLDIILFESERLTKLTSNLLSLNNIKHNGAILHITSFDMNNVIKTTAATFEGACMKKKILIQLLFEEPHAIVCADMDKIQQVIYNLLDNAIKFSPNNATIQIGTEEKNDKLFVSVKDHGVGIPAGSLHKIWERFYKTDSSRGKDKKGTGLGLSIVKEIINAHGENITVASTIDVGTEFIFTLPMSEKE</sequence>
<evidence type="ECO:0000256" key="12">
    <source>
        <dbReference type="ARBA" id="ARBA00023012"/>
    </source>
</evidence>
<dbReference type="SUPFAM" id="SSF55874">
    <property type="entry name" value="ATPase domain of HSP90 chaperone/DNA topoisomerase II/histidine kinase"/>
    <property type="match status" value="1"/>
</dbReference>
<evidence type="ECO:0000256" key="1">
    <source>
        <dbReference type="ARBA" id="ARBA00000085"/>
    </source>
</evidence>
<keyword evidence="6" id="KW-0808">Transferase</keyword>
<keyword evidence="10" id="KW-0067">ATP-binding</keyword>
<evidence type="ECO:0000259" key="16">
    <source>
        <dbReference type="PROSITE" id="PS50885"/>
    </source>
</evidence>
<evidence type="ECO:0000256" key="2">
    <source>
        <dbReference type="ARBA" id="ARBA00004651"/>
    </source>
</evidence>
<dbReference type="InterPro" id="IPR003594">
    <property type="entry name" value="HATPase_dom"/>
</dbReference>
<dbReference type="Gene3D" id="6.10.340.10">
    <property type="match status" value="1"/>
</dbReference>
<evidence type="ECO:0000256" key="8">
    <source>
        <dbReference type="ARBA" id="ARBA00022741"/>
    </source>
</evidence>
<evidence type="ECO:0000313" key="18">
    <source>
        <dbReference type="Proteomes" id="UP000199800"/>
    </source>
</evidence>
<keyword evidence="12" id="KW-0902">Two-component regulatory system</keyword>
<dbReference type="InterPro" id="IPR003660">
    <property type="entry name" value="HAMP_dom"/>
</dbReference>
<dbReference type="Gene3D" id="3.30.565.10">
    <property type="entry name" value="Histidine kinase-like ATPase, C-terminal domain"/>
    <property type="match status" value="1"/>
</dbReference>
<protein>
    <recommendedName>
        <fullName evidence="3">histidine kinase</fullName>
        <ecNumber evidence="3">2.7.13.3</ecNumber>
    </recommendedName>
</protein>
<evidence type="ECO:0000256" key="13">
    <source>
        <dbReference type="ARBA" id="ARBA00023136"/>
    </source>
</evidence>
<dbReference type="CDD" id="cd00082">
    <property type="entry name" value="HisKA"/>
    <property type="match status" value="1"/>
</dbReference>
<evidence type="ECO:0000256" key="9">
    <source>
        <dbReference type="ARBA" id="ARBA00022777"/>
    </source>
</evidence>
<name>A0A1I0E841_9FIRM</name>
<dbReference type="SMART" id="SM00387">
    <property type="entry name" value="HATPase_c"/>
    <property type="match status" value="1"/>
</dbReference>
<feature type="domain" description="Histidine kinase" evidence="15">
    <location>
        <begin position="251"/>
        <end position="468"/>
    </location>
</feature>
<proteinExistence type="predicted"/>
<dbReference type="FunFam" id="3.30.565.10:FF:000006">
    <property type="entry name" value="Sensor histidine kinase WalK"/>
    <property type="match status" value="1"/>
</dbReference>
<accession>A0A1I0E841</accession>
<dbReference type="PANTHER" id="PTHR45528">
    <property type="entry name" value="SENSOR HISTIDINE KINASE CPXA"/>
    <property type="match status" value="1"/>
</dbReference>
<comment type="subcellular location">
    <subcellularLocation>
        <location evidence="2">Cell membrane</location>
        <topology evidence="2">Multi-pass membrane protein</topology>
    </subcellularLocation>
</comment>
<dbReference type="Gene3D" id="1.10.287.130">
    <property type="match status" value="1"/>
</dbReference>
<dbReference type="SUPFAM" id="SSF158472">
    <property type="entry name" value="HAMP domain-like"/>
    <property type="match status" value="1"/>
</dbReference>
<keyword evidence="5" id="KW-0597">Phosphoprotein</keyword>